<keyword evidence="5" id="KW-0493">Microtubule</keyword>
<feature type="domain" description="TPX2 C-terminal" evidence="9">
    <location>
        <begin position="666"/>
        <end position="742"/>
    </location>
</feature>
<feature type="region of interest" description="Disordered" evidence="8">
    <location>
        <begin position="416"/>
        <end position="439"/>
    </location>
</feature>
<feature type="region of interest" description="Disordered" evidence="8">
    <location>
        <begin position="141"/>
        <end position="224"/>
    </location>
</feature>
<gene>
    <name evidence="11" type="ORF">K2173_018887</name>
</gene>
<evidence type="ECO:0008006" key="13">
    <source>
        <dbReference type="Google" id="ProtNLM"/>
    </source>
</evidence>
<feature type="domain" description="TPX2 central" evidence="10">
    <location>
        <begin position="335"/>
        <end position="428"/>
    </location>
</feature>
<accession>A0AAV8SB42</accession>
<comment type="caution">
    <text evidence="11">The sequence shown here is derived from an EMBL/GenBank/DDBJ whole genome shotgun (WGS) entry which is preliminary data.</text>
</comment>
<evidence type="ECO:0000259" key="10">
    <source>
        <dbReference type="Pfam" id="PF12214"/>
    </source>
</evidence>
<keyword evidence="6" id="KW-0206">Cytoskeleton</keyword>
<keyword evidence="12" id="KW-1185">Reference proteome</keyword>
<dbReference type="Proteomes" id="UP001159364">
    <property type="component" value="Linkage Group LG12"/>
</dbReference>
<dbReference type="GO" id="GO:0005819">
    <property type="term" value="C:spindle"/>
    <property type="evidence" value="ECO:0007669"/>
    <property type="project" value="UniProtKB-SubCell"/>
</dbReference>
<organism evidence="11 12">
    <name type="scientific">Erythroxylum novogranatense</name>
    <dbReference type="NCBI Taxonomy" id="1862640"/>
    <lineage>
        <taxon>Eukaryota</taxon>
        <taxon>Viridiplantae</taxon>
        <taxon>Streptophyta</taxon>
        <taxon>Embryophyta</taxon>
        <taxon>Tracheophyta</taxon>
        <taxon>Spermatophyta</taxon>
        <taxon>Magnoliopsida</taxon>
        <taxon>eudicotyledons</taxon>
        <taxon>Gunneridae</taxon>
        <taxon>Pentapetalae</taxon>
        <taxon>rosids</taxon>
        <taxon>fabids</taxon>
        <taxon>Malpighiales</taxon>
        <taxon>Erythroxylaceae</taxon>
        <taxon>Erythroxylum</taxon>
    </lineage>
</organism>
<dbReference type="GO" id="GO:0060236">
    <property type="term" value="P:regulation of mitotic spindle organization"/>
    <property type="evidence" value="ECO:0007669"/>
    <property type="project" value="InterPro"/>
</dbReference>
<comment type="similarity">
    <text evidence="3">Belongs to the TPX2 family.</text>
</comment>
<evidence type="ECO:0000313" key="11">
    <source>
        <dbReference type="EMBL" id="KAJ8749395.1"/>
    </source>
</evidence>
<protein>
    <recommendedName>
        <fullName evidence="13">Protein TPX2</fullName>
    </recommendedName>
</protein>
<evidence type="ECO:0000256" key="4">
    <source>
        <dbReference type="ARBA" id="ARBA00022490"/>
    </source>
</evidence>
<dbReference type="GO" id="GO:0008017">
    <property type="term" value="F:microtubule binding"/>
    <property type="evidence" value="ECO:0007669"/>
    <property type="project" value="TreeGrafter"/>
</dbReference>
<dbReference type="GO" id="GO:0090307">
    <property type="term" value="P:mitotic spindle assembly"/>
    <property type="evidence" value="ECO:0007669"/>
    <property type="project" value="TreeGrafter"/>
</dbReference>
<dbReference type="InterPro" id="IPR009675">
    <property type="entry name" value="TPX2_fam"/>
</dbReference>
<evidence type="ECO:0000259" key="9">
    <source>
        <dbReference type="Pfam" id="PF06886"/>
    </source>
</evidence>
<evidence type="ECO:0000256" key="1">
    <source>
        <dbReference type="ARBA" id="ARBA00004123"/>
    </source>
</evidence>
<evidence type="ECO:0000256" key="3">
    <source>
        <dbReference type="ARBA" id="ARBA00005885"/>
    </source>
</evidence>
<feature type="compositionally biased region" description="Basic and acidic residues" evidence="8">
    <location>
        <begin position="151"/>
        <end position="162"/>
    </location>
</feature>
<proteinExistence type="inferred from homology"/>
<name>A0AAV8SB42_9ROSI</name>
<feature type="region of interest" description="Disordered" evidence="8">
    <location>
        <begin position="720"/>
        <end position="772"/>
    </location>
</feature>
<evidence type="ECO:0000256" key="7">
    <source>
        <dbReference type="ARBA" id="ARBA00023242"/>
    </source>
</evidence>
<evidence type="ECO:0000313" key="12">
    <source>
        <dbReference type="Proteomes" id="UP001159364"/>
    </source>
</evidence>
<dbReference type="GO" id="GO:0005880">
    <property type="term" value="C:nuclear microtubule"/>
    <property type="evidence" value="ECO:0007669"/>
    <property type="project" value="TreeGrafter"/>
</dbReference>
<keyword evidence="4" id="KW-0963">Cytoplasm</keyword>
<evidence type="ECO:0000256" key="8">
    <source>
        <dbReference type="SAM" id="MobiDB-lite"/>
    </source>
</evidence>
<dbReference type="Pfam" id="PF06886">
    <property type="entry name" value="TPX2"/>
    <property type="match status" value="1"/>
</dbReference>
<dbReference type="AlphaFoldDB" id="A0AAV8SB42"/>
<evidence type="ECO:0000256" key="6">
    <source>
        <dbReference type="ARBA" id="ARBA00023212"/>
    </source>
</evidence>
<dbReference type="InterPro" id="IPR027329">
    <property type="entry name" value="TPX2_C"/>
</dbReference>
<evidence type="ECO:0000256" key="2">
    <source>
        <dbReference type="ARBA" id="ARBA00004186"/>
    </source>
</evidence>
<comment type="subcellular location">
    <subcellularLocation>
        <location evidence="2">Cytoplasm</location>
        <location evidence="2">Cytoskeleton</location>
        <location evidence="2">Spindle</location>
    </subcellularLocation>
    <subcellularLocation>
        <location evidence="1">Nucleus</location>
    </subcellularLocation>
</comment>
<dbReference type="GO" id="GO:0030295">
    <property type="term" value="F:protein kinase activator activity"/>
    <property type="evidence" value="ECO:0007669"/>
    <property type="project" value="TreeGrafter"/>
</dbReference>
<keyword evidence="7" id="KW-0539">Nucleus</keyword>
<feature type="compositionally biased region" description="Polar residues" evidence="8">
    <location>
        <begin position="172"/>
        <end position="197"/>
    </location>
</feature>
<evidence type="ECO:0000256" key="5">
    <source>
        <dbReference type="ARBA" id="ARBA00022701"/>
    </source>
</evidence>
<reference evidence="11 12" key="1">
    <citation type="submission" date="2021-09" db="EMBL/GenBank/DDBJ databases">
        <title>Genomic insights and catalytic innovation underlie evolution of tropane alkaloids biosynthesis.</title>
        <authorList>
            <person name="Wang Y.-J."/>
            <person name="Tian T."/>
            <person name="Huang J.-P."/>
            <person name="Huang S.-X."/>
        </authorList>
    </citation>
    <scope>NUCLEOTIDE SEQUENCE [LARGE SCALE GENOMIC DNA]</scope>
    <source>
        <strain evidence="11">KIB-2018</strain>
        <tissue evidence="11">Leaf</tissue>
    </source>
</reference>
<dbReference type="Pfam" id="PF12214">
    <property type="entry name" value="TPX2_importin"/>
    <property type="match status" value="2"/>
</dbReference>
<dbReference type="PANTHER" id="PTHR14326">
    <property type="entry name" value="TARGETING PROTEIN FOR XKLP2"/>
    <property type="match status" value="1"/>
</dbReference>
<dbReference type="PANTHER" id="PTHR14326:SF44">
    <property type="entry name" value="TARGETING PROTEIN FOR XKLP2"/>
    <property type="match status" value="1"/>
</dbReference>
<dbReference type="EMBL" id="JAIWQS010000012">
    <property type="protein sequence ID" value="KAJ8749395.1"/>
    <property type="molecule type" value="Genomic_DNA"/>
</dbReference>
<feature type="compositionally biased region" description="Low complexity" evidence="8">
    <location>
        <begin position="201"/>
        <end position="210"/>
    </location>
</feature>
<sequence length="772" mass="87557">MAENERCTLEKATVAIMIDDMYEFQAPRFFDFIKAESEEDVRNAELWFDNSLSYAPSPFMPKIKTGRSFKVESLCDFSEAEPILKVAEISHSTATNCSSENRSQSEVLITTVKKEETTPEEISVGEGKFVENKETVCNESDARTASLVKQPEQESDKDKGRTESCCTPKPPVSSNNGSLVTCSKKQQSSKPISNLARNKSAKSQSQSSIARGMKPASAKKSNNVKSIAGTPSLAQENQAIKRQKLEGGKSKQILNFKPPQQLIHKSKLGLASMSSSTYSNVANNMSKEERKIYVREKAAAAPFISTAEMIKKFQSSTRDLSIPNVNGSISQNKLALTRPKEPELETTQRVRPVRVKSTVELEEEMMAKIPKFKARPLNKKILDGPTLPSVSRSKPQPPEFQEFHFQTTARANQNIETSSVASTEASHQNSCWKPQSLTEPKTPVLHTSLRARPPRVKSSFEVEEELAKMPKFKARPLNKKIFESKGELGIFYNAKKHVTIPQEFHFATDDRIPPAASVADLFDKLSLKSEPQHTNPIPRNTVPNPFSLYTEERGAEKERRLLMDLMEKLVEEESVRIPKAHPYPYTTDYPVIPPKPVPKPCTKPEPFQLESLVRHEEEMQRETEERQRLEKQEFQMRIFKAQPILKEDPIPVPEKARKPLTQVQQFNLHVDHRAVDRAEFDQKVKEKEVLYKRYREESEAAKMIEEEKALKQLRRTMVPHARPVPNFNKPFLPLKSSKEATKAKSPNLEVLRRKSRRNMTMKAVSSPASSMR</sequence>
<dbReference type="InterPro" id="IPR027330">
    <property type="entry name" value="TPX2_central_dom"/>
</dbReference>
<feature type="domain" description="TPX2 central" evidence="10">
    <location>
        <begin position="436"/>
        <end position="513"/>
    </location>
</feature>